<dbReference type="Pfam" id="PF01937">
    <property type="entry name" value="ARMT1-like_dom"/>
    <property type="match status" value="1"/>
</dbReference>
<evidence type="ECO:0000256" key="5">
    <source>
        <dbReference type="ARBA" id="ARBA00022723"/>
    </source>
</evidence>
<feature type="domain" description="Damage-control phosphatase ARMT1-like metal-binding" evidence="11">
    <location>
        <begin position="30"/>
        <end position="419"/>
    </location>
</feature>
<dbReference type="SUPFAM" id="SSF111321">
    <property type="entry name" value="AF1104-like"/>
    <property type="match status" value="1"/>
</dbReference>
<dbReference type="GO" id="GO:0016462">
    <property type="term" value="F:pyrophosphatase activity"/>
    <property type="evidence" value="ECO:0007669"/>
    <property type="project" value="UniProtKB-ARBA"/>
</dbReference>
<dbReference type="FunFam" id="3.40.50.10880:FF:000005">
    <property type="entry name" value="DUF89-domain-containing protein"/>
    <property type="match status" value="1"/>
</dbReference>
<dbReference type="Gene3D" id="1.20.930.60">
    <property type="match status" value="1"/>
</dbReference>
<dbReference type="AlphaFoldDB" id="A0A6M2DP88"/>
<dbReference type="GO" id="GO:0051998">
    <property type="term" value="F:protein carboxyl O-methyltransferase activity"/>
    <property type="evidence" value="ECO:0007669"/>
    <property type="project" value="UniProtKB-UniRule"/>
</dbReference>
<evidence type="ECO:0000259" key="11">
    <source>
        <dbReference type="Pfam" id="PF01937"/>
    </source>
</evidence>
<accession>A0A6M2DP88</accession>
<keyword evidence="10" id="KW-0808">Transferase</keyword>
<dbReference type="GO" id="GO:0032259">
    <property type="term" value="P:methylation"/>
    <property type="evidence" value="ECO:0007669"/>
    <property type="project" value="UniProtKB-KW"/>
</dbReference>
<dbReference type="GO" id="GO:0030643">
    <property type="term" value="P:intracellular phosphate ion homeostasis"/>
    <property type="evidence" value="ECO:0007669"/>
    <property type="project" value="UniProtKB-ARBA"/>
</dbReference>
<comment type="domain">
    <text evidence="10">Subfamily III proteins have a conserved RTxK motif about 40-50 residues from the C-terminus; the threonine may be replaced by serine or cysteine.</text>
</comment>
<proteinExistence type="inferred from homology"/>
<sequence>MSQITCIKDISTPPGAYLSAQYKKSFAYHTLQERAPVILTTFLDQLVRDKCEISKQYKDSQEELKQVIGNLSKLKNELQTNKPLQALASTGSDESTWNKFLESFEQPQDFYTTVFLYAECYIYRRIQEAFDLTCSLREYDIFQKKKDNSLVEANYPIVVVSKYINDIKNKTSQSGVELENDFLKLLRLSVWGNRCDLSITAGADNSQTTDPLASLTNLGDKVIVDDSIKIWTYLNCVRKTNANTNNSIIIDIILDNAGYEFFTDLCFADFLIHKKFATKIRFYVKAIPWYISDVTTKDFHHVINSLYSDCDSNVNCLGKRLKSYLDTKQFEVIVDSFWTSPYEFSKMQDINKSLYDILSESKVALFKGDLNHRKLLADKNRPVDTEFKNALDGFLPTSVCTLRTIKCDVMCGIEQKKYEDLIKKYNGNSWMETGEYAVIQCALKQ</sequence>
<dbReference type="GO" id="GO:0005634">
    <property type="term" value="C:nucleus"/>
    <property type="evidence" value="ECO:0007669"/>
    <property type="project" value="TreeGrafter"/>
</dbReference>
<dbReference type="EC" id="3.1.3.-" evidence="10"/>
<evidence type="ECO:0000256" key="10">
    <source>
        <dbReference type="RuleBase" id="RU367030"/>
    </source>
</evidence>
<keyword evidence="7 10" id="KW-0464">Manganese</keyword>
<evidence type="ECO:0000256" key="3">
    <source>
        <dbReference type="ARBA" id="ARBA00009519"/>
    </source>
</evidence>
<comment type="catalytic activity">
    <reaction evidence="1 10">
        <text>L-glutamyl-[protein] + S-adenosyl-L-methionine = [protein]-L-glutamate 5-O-methyl ester + S-adenosyl-L-homocysteine</text>
        <dbReference type="Rhea" id="RHEA:24452"/>
        <dbReference type="Rhea" id="RHEA-COMP:10208"/>
        <dbReference type="Rhea" id="RHEA-COMP:10311"/>
        <dbReference type="ChEBI" id="CHEBI:29973"/>
        <dbReference type="ChEBI" id="CHEBI:57856"/>
        <dbReference type="ChEBI" id="CHEBI:59789"/>
        <dbReference type="ChEBI" id="CHEBI:82795"/>
    </reaction>
</comment>
<comment type="similarity">
    <text evidence="3 10">Belongs to the damage-control phosphatase family. Sugar phosphate phosphatase III subfamily.</text>
</comment>
<dbReference type="EMBL" id="GIIL01003215">
    <property type="protein sequence ID" value="NOV46941.1"/>
    <property type="molecule type" value="Transcribed_RNA"/>
</dbReference>
<dbReference type="InterPro" id="IPR036075">
    <property type="entry name" value="ARMT-1-like_metal-bd_sf"/>
</dbReference>
<dbReference type="GO" id="GO:0006974">
    <property type="term" value="P:DNA damage response"/>
    <property type="evidence" value="ECO:0007669"/>
    <property type="project" value="TreeGrafter"/>
</dbReference>
<dbReference type="EC" id="2.1.1.-" evidence="10"/>
<dbReference type="GO" id="GO:0016791">
    <property type="term" value="F:phosphatase activity"/>
    <property type="evidence" value="ECO:0007669"/>
    <property type="project" value="TreeGrafter"/>
</dbReference>
<keyword evidence="10" id="KW-0489">Methyltransferase</keyword>
<comment type="catalytic activity">
    <reaction evidence="9 10">
        <text>beta-D-fructose 6-phosphate = dihydroxyacetone + D-glyceraldehyde 3-phosphate</text>
        <dbReference type="Rhea" id="RHEA:28002"/>
        <dbReference type="ChEBI" id="CHEBI:16016"/>
        <dbReference type="ChEBI" id="CHEBI:57634"/>
        <dbReference type="ChEBI" id="CHEBI:59776"/>
    </reaction>
</comment>
<evidence type="ECO:0000256" key="9">
    <source>
        <dbReference type="ARBA" id="ARBA00048809"/>
    </source>
</evidence>
<keyword evidence="4" id="KW-0533">Nickel</keyword>
<dbReference type="InterPro" id="IPR002791">
    <property type="entry name" value="ARMT1-like_metal-bd"/>
</dbReference>
<evidence type="ECO:0000256" key="4">
    <source>
        <dbReference type="ARBA" id="ARBA00022596"/>
    </source>
</evidence>
<comment type="catalytic activity">
    <reaction evidence="2 10">
        <text>beta-D-fructose 1-phosphate + H2O = D-fructose + phosphate</text>
        <dbReference type="Rhea" id="RHEA:35603"/>
        <dbReference type="ChEBI" id="CHEBI:15377"/>
        <dbReference type="ChEBI" id="CHEBI:37721"/>
        <dbReference type="ChEBI" id="CHEBI:43474"/>
        <dbReference type="ChEBI" id="CHEBI:138881"/>
    </reaction>
</comment>
<comment type="cofactor">
    <cofactor evidence="10">
        <name>Mn(2+)</name>
        <dbReference type="ChEBI" id="CHEBI:29035"/>
    </cofactor>
    <cofactor evidence="10">
        <name>Ni(2+)</name>
        <dbReference type="ChEBI" id="CHEBI:49786"/>
    </cofactor>
</comment>
<dbReference type="PANTHER" id="PTHR12260">
    <property type="entry name" value="DAMAGE-CONTROL PHOSPHATASE ARMT1"/>
    <property type="match status" value="1"/>
</dbReference>
<keyword evidence="5 10" id="KW-0479">Metal-binding</keyword>
<dbReference type="GO" id="GO:0046872">
    <property type="term" value="F:metal ion binding"/>
    <property type="evidence" value="ECO:0007669"/>
    <property type="project" value="UniProtKB-UniRule"/>
</dbReference>
<keyword evidence="6 10" id="KW-0378">Hydrolase</keyword>
<dbReference type="Gene3D" id="3.40.50.10880">
    <property type="entry name" value="Uncharacterised protein PF01937, DUF89, domain 3"/>
    <property type="match status" value="1"/>
</dbReference>
<reference evidence="12" key="1">
    <citation type="submission" date="2020-03" db="EMBL/GenBank/DDBJ databases">
        <title>Transcriptomic Profiling of the Digestive Tract of the Rat Flea, Xenopsylla cheopis, Following Blood Feeding and Infection with Yersinia pestis.</title>
        <authorList>
            <person name="Bland D.M."/>
            <person name="Martens C.A."/>
            <person name="Virtaneva K."/>
            <person name="Kanakabandi K."/>
            <person name="Long D."/>
            <person name="Rosenke R."/>
            <person name="Saturday G.A."/>
            <person name="Hoyt F.H."/>
            <person name="Bruno D.P."/>
            <person name="Ribeiro J.M.C."/>
            <person name="Hinnebusch J."/>
        </authorList>
    </citation>
    <scope>NUCLEOTIDE SEQUENCE</scope>
</reference>
<protein>
    <recommendedName>
        <fullName evidence="10">Sugar phosphate phosphatase</fullName>
        <ecNumber evidence="10">2.1.1.-</ecNumber>
        <ecNumber evidence="10">3.1.3.-</ecNumber>
    </recommendedName>
</protein>
<evidence type="ECO:0000313" key="12">
    <source>
        <dbReference type="EMBL" id="NOV46941.1"/>
    </source>
</evidence>
<organism evidence="12">
    <name type="scientific">Xenopsylla cheopis</name>
    <name type="common">Oriental rat flea</name>
    <name type="synonym">Pulex cheopis</name>
    <dbReference type="NCBI Taxonomy" id="163159"/>
    <lineage>
        <taxon>Eukaryota</taxon>
        <taxon>Metazoa</taxon>
        <taxon>Ecdysozoa</taxon>
        <taxon>Arthropoda</taxon>
        <taxon>Hexapoda</taxon>
        <taxon>Insecta</taxon>
        <taxon>Pterygota</taxon>
        <taxon>Neoptera</taxon>
        <taxon>Endopterygota</taxon>
        <taxon>Siphonaptera</taxon>
        <taxon>Pulicidae</taxon>
        <taxon>Xenopsyllinae</taxon>
        <taxon>Xenopsylla</taxon>
    </lineage>
</organism>
<evidence type="ECO:0000256" key="1">
    <source>
        <dbReference type="ARBA" id="ARBA00000807"/>
    </source>
</evidence>
<evidence type="ECO:0000256" key="7">
    <source>
        <dbReference type="ARBA" id="ARBA00023211"/>
    </source>
</evidence>
<evidence type="ECO:0000256" key="2">
    <source>
        <dbReference type="ARBA" id="ARBA00001326"/>
    </source>
</evidence>
<name>A0A6M2DP88_XENCH</name>
<dbReference type="PANTHER" id="PTHR12260:SF6">
    <property type="entry name" value="DAMAGE-CONTROL PHOSPHATASE ARMT1"/>
    <property type="match status" value="1"/>
</dbReference>
<evidence type="ECO:0000256" key="6">
    <source>
        <dbReference type="ARBA" id="ARBA00022801"/>
    </source>
</evidence>
<comment type="function">
    <text evidence="8 10">Metal-dependent phosphatase that shows phosphatase activity against several substrates, including fructose-1-phosphate and fructose-6-phosphate. Its preference for fructose-1-phosphate, a strong glycating agent that causes DNA damage rather than a canonical yeast metabolite, suggests a damage-control function in hexose phosphate metabolism. Has also been shown to have O-methyltransferase activity that methylates glutamate residues of target proteins to form gamma-glutamyl methyl ester residues. Possibly methylates PCNA, suggesting it is involved in the DNA damage response.</text>
</comment>
<evidence type="ECO:0000256" key="8">
    <source>
        <dbReference type="ARBA" id="ARBA00045980"/>
    </source>
</evidence>
<dbReference type="InterPro" id="IPR039763">
    <property type="entry name" value="ARMT1"/>
</dbReference>